<dbReference type="NCBIfam" id="TIGR03436">
    <property type="entry name" value="acidobact_VWFA"/>
    <property type="match status" value="1"/>
</dbReference>
<proteinExistence type="predicted"/>
<gene>
    <name evidence="1" type="ORF">IFJ97_02425</name>
</gene>
<evidence type="ECO:0000313" key="2">
    <source>
        <dbReference type="Proteomes" id="UP000598633"/>
    </source>
</evidence>
<protein>
    <submittedName>
        <fullName evidence="1">VWA domain-containing protein</fullName>
    </submittedName>
</protein>
<sequence length="436" mass="47975">MGNSRLIVWFLIAALTLPVVPGVADEEEQEGLRPVGGLTFVDEISLTIANLVVYVTDKKGRAVTTLTKDDFEISQDGDPKQISNFKLYTSEVVRSELGVTTGLDVPEATPIPDATSAAGPQPVHLVLYIDNQNLDPLDRNRVLSQTRDFVRTSLHPPAQMMVVAYQRSFEVLQEFTSDPSEVMKALRLVRTYTGGRTERDSSRKDIVDRIQRMESEQRAGSSRSGAGNQSGGAGWNEIYNLIDNYAKESVNDLQFTLDSLRQIITSLTGLPGKKGVIYVSNGLPMIPGMELFYEASKSMNDSTILSRMFEYDRSRIYRQLAATANAQDVTLYTVDASGLSLDGMGSAEYATASDPMMSSIGRNNYTDSLRFLSDETGGISIFNTNDIESRLELITQDMFTYYSIGYPLQASDLLFDRLSLAGQRPGQGAPREGQAA</sequence>
<dbReference type="EMBL" id="JACXWA010000040">
    <property type="protein sequence ID" value="MBD3870198.1"/>
    <property type="molecule type" value="Genomic_DNA"/>
</dbReference>
<dbReference type="InterPro" id="IPR017802">
    <property type="entry name" value="VWFA-rel_acidobac-type"/>
</dbReference>
<name>A0A8J7CN47_9BACT</name>
<accession>A0A8J7CN47</accession>
<comment type="caution">
    <text evidence="1">The sequence shown here is derived from an EMBL/GenBank/DDBJ whole genome shotgun (WGS) entry which is preliminary data.</text>
</comment>
<evidence type="ECO:0000313" key="1">
    <source>
        <dbReference type="EMBL" id="MBD3870198.1"/>
    </source>
</evidence>
<dbReference type="Proteomes" id="UP000598633">
    <property type="component" value="Unassembled WGS sequence"/>
</dbReference>
<organism evidence="1 2">
    <name type="scientific">Candidatus Sulfomarinibacter kjeldsenii</name>
    <dbReference type="NCBI Taxonomy" id="2885994"/>
    <lineage>
        <taxon>Bacteria</taxon>
        <taxon>Pseudomonadati</taxon>
        <taxon>Acidobacteriota</taxon>
        <taxon>Thermoanaerobaculia</taxon>
        <taxon>Thermoanaerobaculales</taxon>
        <taxon>Candidatus Sulfomarinibacteraceae</taxon>
        <taxon>Candidatus Sulfomarinibacter</taxon>
    </lineage>
</organism>
<reference evidence="1 2" key="1">
    <citation type="submission" date="2020-08" db="EMBL/GenBank/DDBJ databases">
        <title>Acidobacteriota in marine sediments use diverse sulfur dissimilation pathways.</title>
        <authorList>
            <person name="Wasmund K."/>
        </authorList>
    </citation>
    <scope>NUCLEOTIDE SEQUENCE [LARGE SCALE GENOMIC DNA]</scope>
    <source>
        <strain evidence="1">MAG AM3-A</strain>
    </source>
</reference>
<dbReference type="AlphaFoldDB" id="A0A8J7CN47"/>